<accession>A0A1Y1VP92</accession>
<dbReference type="Gene3D" id="1.10.150.400">
    <property type="match status" value="1"/>
</dbReference>
<gene>
    <name evidence="5" type="ORF">BCR36DRAFT_315751</name>
</gene>
<dbReference type="SUPFAM" id="SSF56784">
    <property type="entry name" value="HAD-like"/>
    <property type="match status" value="1"/>
</dbReference>
<feature type="region of interest" description="Disordered" evidence="3">
    <location>
        <begin position="196"/>
        <end position="228"/>
    </location>
</feature>
<dbReference type="OrthoDB" id="2144853at2759"/>
<dbReference type="AlphaFoldDB" id="A0A1Y1VP92"/>
<dbReference type="InterPro" id="IPR036412">
    <property type="entry name" value="HAD-like_sf"/>
</dbReference>
<keyword evidence="6" id="KW-1185">Reference proteome</keyword>
<feature type="signal peptide" evidence="4">
    <location>
        <begin position="1"/>
        <end position="18"/>
    </location>
</feature>
<dbReference type="Gene3D" id="3.40.50.1000">
    <property type="entry name" value="HAD superfamily/HAD-like"/>
    <property type="match status" value="1"/>
</dbReference>
<feature type="compositionally biased region" description="Low complexity" evidence="3">
    <location>
        <begin position="204"/>
        <end position="217"/>
    </location>
</feature>
<dbReference type="SMART" id="SM00369">
    <property type="entry name" value="LRR_TYP"/>
    <property type="match status" value="2"/>
</dbReference>
<keyword evidence="1" id="KW-0433">Leucine-rich repeat</keyword>
<reference evidence="5 6" key="2">
    <citation type="submission" date="2016-08" db="EMBL/GenBank/DDBJ databases">
        <title>Pervasive Adenine N6-methylation of Active Genes in Fungi.</title>
        <authorList>
            <consortium name="DOE Joint Genome Institute"/>
            <person name="Mondo S.J."/>
            <person name="Dannebaum R.O."/>
            <person name="Kuo R.C."/>
            <person name="Labutti K."/>
            <person name="Haridas S."/>
            <person name="Kuo A."/>
            <person name="Salamov A."/>
            <person name="Ahrendt S.R."/>
            <person name="Lipzen A."/>
            <person name="Sullivan W."/>
            <person name="Andreopoulos W.B."/>
            <person name="Clum A."/>
            <person name="Lindquist E."/>
            <person name="Daum C."/>
            <person name="Ramamoorthy G.K."/>
            <person name="Gryganskyi A."/>
            <person name="Culley D."/>
            <person name="Magnuson J.K."/>
            <person name="James T.Y."/>
            <person name="O'Malley M.A."/>
            <person name="Stajich J.E."/>
            <person name="Spatafora J.W."/>
            <person name="Visel A."/>
            <person name="Grigoriev I.V."/>
        </authorList>
    </citation>
    <scope>NUCLEOTIDE SEQUENCE [LARGE SCALE GENOMIC DNA]</scope>
    <source>
        <strain evidence="6">finn</strain>
    </source>
</reference>
<organism evidence="5 6">
    <name type="scientific">Piromyces finnis</name>
    <dbReference type="NCBI Taxonomy" id="1754191"/>
    <lineage>
        <taxon>Eukaryota</taxon>
        <taxon>Fungi</taxon>
        <taxon>Fungi incertae sedis</taxon>
        <taxon>Chytridiomycota</taxon>
        <taxon>Chytridiomycota incertae sedis</taxon>
        <taxon>Neocallimastigomycetes</taxon>
        <taxon>Neocallimastigales</taxon>
        <taxon>Neocallimastigaceae</taxon>
        <taxon>Piromyces</taxon>
    </lineage>
</organism>
<evidence type="ECO:0000313" key="6">
    <source>
        <dbReference type="Proteomes" id="UP000193719"/>
    </source>
</evidence>
<evidence type="ECO:0000256" key="2">
    <source>
        <dbReference type="ARBA" id="ARBA00022737"/>
    </source>
</evidence>
<dbReference type="InterPro" id="IPR023214">
    <property type="entry name" value="HAD_sf"/>
</dbReference>
<feature type="chain" id="PRO_5012101376" description="L domain-like protein" evidence="4">
    <location>
        <begin position="19"/>
        <end position="727"/>
    </location>
</feature>
<evidence type="ECO:0008006" key="7">
    <source>
        <dbReference type="Google" id="ProtNLM"/>
    </source>
</evidence>
<name>A0A1Y1VP92_9FUNG</name>
<evidence type="ECO:0000313" key="5">
    <source>
        <dbReference type="EMBL" id="ORX61238.1"/>
    </source>
</evidence>
<reference evidence="5 6" key="1">
    <citation type="submission" date="2016-08" db="EMBL/GenBank/DDBJ databases">
        <title>Genomes of anaerobic fungi encode conserved fungal cellulosomes for biomass hydrolysis.</title>
        <authorList>
            <consortium name="DOE Joint Genome Institute"/>
            <person name="Haitjema C.H."/>
            <person name="Gilmore S.P."/>
            <person name="Henske J.K."/>
            <person name="Solomon K.V."/>
            <person name="De Groot R."/>
            <person name="Kuo A."/>
            <person name="Mondo S.J."/>
            <person name="Salamov A.A."/>
            <person name="Labutti K."/>
            <person name="Zhao Z."/>
            <person name="Chiniquy J."/>
            <person name="Barry K."/>
            <person name="Brewer H.M."/>
            <person name="Purvine S.O."/>
            <person name="Wright A.T."/>
            <person name="Boxma B."/>
            <person name="Van Alen T."/>
            <person name="Hackstein J.H."/>
            <person name="Baker S.E."/>
            <person name="Grigoriev I.V."/>
            <person name="O'Malley M.A."/>
        </authorList>
    </citation>
    <scope>NUCLEOTIDE SEQUENCE [LARGE SCALE GENOMIC DNA]</scope>
    <source>
        <strain evidence="6">finn</strain>
    </source>
</reference>
<dbReference type="InterPro" id="IPR032675">
    <property type="entry name" value="LRR_dom_sf"/>
</dbReference>
<dbReference type="Gene3D" id="3.80.10.10">
    <property type="entry name" value="Ribonuclease Inhibitor"/>
    <property type="match status" value="1"/>
</dbReference>
<evidence type="ECO:0000256" key="3">
    <source>
        <dbReference type="SAM" id="MobiDB-lite"/>
    </source>
</evidence>
<comment type="caution">
    <text evidence="5">The sequence shown here is derived from an EMBL/GenBank/DDBJ whole genome shotgun (WGS) entry which is preliminary data.</text>
</comment>
<feature type="non-terminal residue" evidence="5">
    <location>
        <position position="727"/>
    </location>
</feature>
<sequence>MNIKVVFLLLLYTVLSHSKTCIDIFSKLGLDVNKLNTDTSYQCYENTNNEAISLELLDVDLSNGNVDVIFETPSLEILKLSSSNVLIPNKFNELPNLVEIFISNINYEQFPDSVFKLEKLKELSFNNCGFTSIPDKFNNILNLTTLRLSGNKFEFLPRSIYELKNLTTIEINRNPNFKGLALNPVITTVNNEEHKLESNEFKNNENSNTNLENNENFRNAEDQQPLDNNTKMTFTANSNYKKIDELSYSLKKAINEYNVISFDIFDTLLVRSYVRPVDLFIHMEQIYNVTGFTEARMMAERRVRKTVQGTKEDIKFDEIYEEIDERYKWLKEKELLLEYQSSNARLFIKDIYEYACQQNKKIIIISDIYLSKQFIVKLLEKNGYTNYDSIYISSEYYKTKGTGSLYNVAMEDLNLSVKDILHVGDNLFSDVNRPRKLGINAFYVPKVIEFLFQTDSRIEYFYKKYKDDIGASIMLGLLAYHSEGTYNNYWYEFGYKYAGPLILGYMQWLEQQLKKEDISKALFVARDGYTLEKVFKLIHPSEEIETHYIYLPRKIANECLSENPEIAEKSKKEYMYYLEQFDLQSKRLAVIDSVTYWFSSQRTLVHLFPEKEIKGYYWLYGNNLFNNLMCESFQNDHRHRIGEIIELIMTAPTSPVETIANGKPIFKEMNETENVRVKLYPDLSSGAINFAKDYLSAFKNLNNSNLSCDMLIEWIKIFLQRPTEIDK</sequence>
<protein>
    <recommendedName>
        <fullName evidence="7">L domain-like protein</fullName>
    </recommendedName>
</protein>
<keyword evidence="2" id="KW-0677">Repeat</keyword>
<dbReference type="Proteomes" id="UP000193719">
    <property type="component" value="Unassembled WGS sequence"/>
</dbReference>
<proteinExistence type="predicted"/>
<dbReference type="PANTHER" id="PTHR47186">
    <property type="entry name" value="LEUCINE-RICH REPEAT-CONTAINING PROTEIN 57"/>
    <property type="match status" value="1"/>
</dbReference>
<dbReference type="SUPFAM" id="SSF52058">
    <property type="entry name" value="L domain-like"/>
    <property type="match status" value="1"/>
</dbReference>
<evidence type="ECO:0000256" key="1">
    <source>
        <dbReference type="ARBA" id="ARBA00022614"/>
    </source>
</evidence>
<dbReference type="STRING" id="1754191.A0A1Y1VP92"/>
<evidence type="ECO:0000256" key="4">
    <source>
        <dbReference type="SAM" id="SignalP"/>
    </source>
</evidence>
<dbReference type="EMBL" id="MCFH01000001">
    <property type="protein sequence ID" value="ORX61238.1"/>
    <property type="molecule type" value="Genomic_DNA"/>
</dbReference>
<dbReference type="PANTHER" id="PTHR47186:SF3">
    <property type="entry name" value="OS09G0267800 PROTEIN"/>
    <property type="match status" value="1"/>
</dbReference>
<dbReference type="InterPro" id="IPR003591">
    <property type="entry name" value="Leu-rich_rpt_typical-subtyp"/>
</dbReference>
<keyword evidence="4" id="KW-0732">Signal</keyword>